<dbReference type="EMBL" id="JAULSO010000003">
    <property type="protein sequence ID" value="KAK3685644.1"/>
    <property type="molecule type" value="Genomic_DNA"/>
</dbReference>
<feature type="region of interest" description="Disordered" evidence="1">
    <location>
        <begin position="1"/>
        <end position="20"/>
    </location>
</feature>
<feature type="compositionally biased region" description="Low complexity" evidence="1">
    <location>
        <begin position="163"/>
        <end position="181"/>
    </location>
</feature>
<feature type="compositionally biased region" description="Basic and acidic residues" evidence="1">
    <location>
        <begin position="217"/>
        <end position="227"/>
    </location>
</feature>
<feature type="compositionally biased region" description="Polar residues" evidence="1">
    <location>
        <begin position="233"/>
        <end position="242"/>
    </location>
</feature>
<feature type="compositionally biased region" description="Basic residues" evidence="1">
    <location>
        <begin position="184"/>
        <end position="197"/>
    </location>
</feature>
<evidence type="ECO:0000313" key="3">
    <source>
        <dbReference type="Proteomes" id="UP001270362"/>
    </source>
</evidence>
<comment type="caution">
    <text evidence="2">The sequence shown here is derived from an EMBL/GenBank/DDBJ whole genome shotgun (WGS) entry which is preliminary data.</text>
</comment>
<reference evidence="2" key="1">
    <citation type="journal article" date="2023" name="Mol. Phylogenet. Evol.">
        <title>Genome-scale phylogeny and comparative genomics of the fungal order Sordariales.</title>
        <authorList>
            <person name="Hensen N."/>
            <person name="Bonometti L."/>
            <person name="Westerberg I."/>
            <person name="Brannstrom I.O."/>
            <person name="Guillou S."/>
            <person name="Cros-Aarteil S."/>
            <person name="Calhoun S."/>
            <person name="Haridas S."/>
            <person name="Kuo A."/>
            <person name="Mondo S."/>
            <person name="Pangilinan J."/>
            <person name="Riley R."/>
            <person name="LaButti K."/>
            <person name="Andreopoulos B."/>
            <person name="Lipzen A."/>
            <person name="Chen C."/>
            <person name="Yan M."/>
            <person name="Daum C."/>
            <person name="Ng V."/>
            <person name="Clum A."/>
            <person name="Steindorff A."/>
            <person name="Ohm R.A."/>
            <person name="Martin F."/>
            <person name="Silar P."/>
            <person name="Natvig D.O."/>
            <person name="Lalanne C."/>
            <person name="Gautier V."/>
            <person name="Ament-Velasquez S.L."/>
            <person name="Kruys A."/>
            <person name="Hutchinson M.I."/>
            <person name="Powell A.J."/>
            <person name="Barry K."/>
            <person name="Miller A.N."/>
            <person name="Grigoriev I.V."/>
            <person name="Debuchy R."/>
            <person name="Gladieux P."/>
            <person name="Hiltunen Thoren M."/>
            <person name="Johannesson H."/>
        </authorList>
    </citation>
    <scope>NUCLEOTIDE SEQUENCE</scope>
    <source>
        <strain evidence="2">CBS 314.62</strain>
    </source>
</reference>
<feature type="compositionally biased region" description="Polar residues" evidence="1">
    <location>
        <begin position="278"/>
        <end position="296"/>
    </location>
</feature>
<accession>A0AAE0X640</accession>
<gene>
    <name evidence="2" type="ORF">B0T22DRAFT_517913</name>
</gene>
<dbReference type="AlphaFoldDB" id="A0AAE0X640"/>
<protein>
    <submittedName>
        <fullName evidence="2">Uncharacterized protein</fullName>
    </submittedName>
</protein>
<proteinExistence type="predicted"/>
<evidence type="ECO:0000313" key="2">
    <source>
        <dbReference type="EMBL" id="KAK3685644.1"/>
    </source>
</evidence>
<organism evidence="2 3">
    <name type="scientific">Podospora appendiculata</name>
    <dbReference type="NCBI Taxonomy" id="314037"/>
    <lineage>
        <taxon>Eukaryota</taxon>
        <taxon>Fungi</taxon>
        <taxon>Dikarya</taxon>
        <taxon>Ascomycota</taxon>
        <taxon>Pezizomycotina</taxon>
        <taxon>Sordariomycetes</taxon>
        <taxon>Sordariomycetidae</taxon>
        <taxon>Sordariales</taxon>
        <taxon>Podosporaceae</taxon>
        <taxon>Podospora</taxon>
    </lineage>
</organism>
<feature type="compositionally biased region" description="Basic and acidic residues" evidence="1">
    <location>
        <begin position="99"/>
        <end position="117"/>
    </location>
</feature>
<keyword evidence="3" id="KW-1185">Reference proteome</keyword>
<sequence>MASRDGGDGEDEWDAEAQWLEPRMFPPEFYNDYIPKPAPATMMGADKRDEEALDEEFAAEGEVNPPGRWNEENPWAKPYPWLPVSSGSKNQAGPGHVSKGKERAVDDGENDGRDEPHGSASRLGPANDNEAGDNSLVPDSNSGRPAQTQMGQGQPISGTLTASSSVQSLSSSSSSSSLSSSTGQKRKRGRPKGVKNRPKYDENNNLILSVSKRKKLRREEERARREAGNAAASTGTESQPSESVPAAVVGQAQGQGGLVHPAASTPISRRRTRLAAQNEASAAPSTSTPGVSDSSK</sequence>
<dbReference type="Proteomes" id="UP001270362">
    <property type="component" value="Unassembled WGS sequence"/>
</dbReference>
<feature type="compositionally biased region" description="Polar residues" evidence="1">
    <location>
        <begin position="137"/>
        <end position="162"/>
    </location>
</feature>
<evidence type="ECO:0000256" key="1">
    <source>
        <dbReference type="SAM" id="MobiDB-lite"/>
    </source>
</evidence>
<feature type="region of interest" description="Disordered" evidence="1">
    <location>
        <begin position="40"/>
        <end position="296"/>
    </location>
</feature>
<reference evidence="2" key="2">
    <citation type="submission" date="2023-06" db="EMBL/GenBank/DDBJ databases">
        <authorList>
            <consortium name="Lawrence Berkeley National Laboratory"/>
            <person name="Haridas S."/>
            <person name="Hensen N."/>
            <person name="Bonometti L."/>
            <person name="Westerberg I."/>
            <person name="Brannstrom I.O."/>
            <person name="Guillou S."/>
            <person name="Cros-Aarteil S."/>
            <person name="Calhoun S."/>
            <person name="Kuo A."/>
            <person name="Mondo S."/>
            <person name="Pangilinan J."/>
            <person name="Riley R."/>
            <person name="Labutti K."/>
            <person name="Andreopoulos B."/>
            <person name="Lipzen A."/>
            <person name="Chen C."/>
            <person name="Yanf M."/>
            <person name="Daum C."/>
            <person name="Ng V."/>
            <person name="Clum A."/>
            <person name="Steindorff A."/>
            <person name="Ohm R."/>
            <person name="Martin F."/>
            <person name="Silar P."/>
            <person name="Natvig D."/>
            <person name="Lalanne C."/>
            <person name="Gautier V."/>
            <person name="Ament-Velasquez S.L."/>
            <person name="Kruys A."/>
            <person name="Hutchinson M.I."/>
            <person name="Powell A.J."/>
            <person name="Barry K."/>
            <person name="Miller A.N."/>
            <person name="Grigoriev I.V."/>
            <person name="Debuchy R."/>
            <person name="Gladieux P."/>
            <person name="Thoren M.H."/>
            <person name="Johannesson H."/>
        </authorList>
    </citation>
    <scope>NUCLEOTIDE SEQUENCE</scope>
    <source>
        <strain evidence="2">CBS 314.62</strain>
    </source>
</reference>
<name>A0AAE0X640_9PEZI</name>